<evidence type="ECO:0000313" key="7">
    <source>
        <dbReference type="EMBL" id="MBO8441383.1"/>
    </source>
</evidence>
<evidence type="ECO:0000256" key="1">
    <source>
        <dbReference type="ARBA" id="ARBA00004141"/>
    </source>
</evidence>
<dbReference type="PANTHER" id="PTHR34857">
    <property type="entry name" value="SLL0384 PROTEIN"/>
    <property type="match status" value="1"/>
</dbReference>
<dbReference type="Proteomes" id="UP000823614">
    <property type="component" value="Unassembled WGS sequence"/>
</dbReference>
<keyword evidence="4 6" id="KW-1133">Transmembrane helix</keyword>
<dbReference type="InterPro" id="IPR051611">
    <property type="entry name" value="ECF_transporter_component"/>
</dbReference>
<dbReference type="EMBL" id="JADIMP010000051">
    <property type="protein sequence ID" value="MBO8441383.1"/>
    <property type="molecule type" value="Genomic_DNA"/>
</dbReference>
<evidence type="ECO:0000256" key="6">
    <source>
        <dbReference type="SAM" id="Phobius"/>
    </source>
</evidence>
<reference evidence="7" key="1">
    <citation type="submission" date="2020-10" db="EMBL/GenBank/DDBJ databases">
        <authorList>
            <person name="Gilroy R."/>
        </authorList>
    </citation>
    <scope>NUCLEOTIDE SEQUENCE</scope>
    <source>
        <strain evidence="7">C6-149</strain>
    </source>
</reference>
<accession>A0A9D9E6Z2</accession>
<sequence>MNNINLGKYIPIESYVHKLDARTKILISIWLIVILFLMHSYLSFVVAFFALVLMIYFSDLSIKFFIKGIKPLVWLILLTAILQLLFTTGGVVYWHWLFLNITSNGVHYSIVIFLRFFLIVSYASLLTMTTSPLMISDGLGSLLKPLKYLHLPIDQFTLMLSIALRFIPTLLDETIIIMDSQRSRGVDFNDGGLFKRMKTFIPILIPLFINTINKANDLSIAMEARGYDDQIDRTHYRQLKFSKLDLIALLFILIISVLELRLPII</sequence>
<comment type="subcellular location">
    <subcellularLocation>
        <location evidence="1">Membrane</location>
        <topology evidence="1">Multi-pass membrane protein</topology>
    </subcellularLocation>
</comment>
<dbReference type="CDD" id="cd16914">
    <property type="entry name" value="EcfT"/>
    <property type="match status" value="1"/>
</dbReference>
<name>A0A9D9E6Z2_9LACO</name>
<evidence type="ECO:0000313" key="8">
    <source>
        <dbReference type="Proteomes" id="UP000823614"/>
    </source>
</evidence>
<dbReference type="AlphaFoldDB" id="A0A9D9E6Z2"/>
<feature type="transmembrane region" description="Helical" evidence="6">
    <location>
        <begin position="21"/>
        <end position="38"/>
    </location>
</feature>
<organism evidence="7 8">
    <name type="scientific">Candidatus Gallilactobacillus intestinavium</name>
    <dbReference type="NCBI Taxonomy" id="2840838"/>
    <lineage>
        <taxon>Bacteria</taxon>
        <taxon>Bacillati</taxon>
        <taxon>Bacillota</taxon>
        <taxon>Bacilli</taxon>
        <taxon>Lactobacillales</taxon>
        <taxon>Lactobacillaceae</taxon>
        <taxon>Lactobacillaceae incertae sedis</taxon>
        <taxon>Candidatus Gallilactobacillus</taxon>
    </lineage>
</organism>
<comment type="caution">
    <text evidence="7">The sequence shown here is derived from an EMBL/GenBank/DDBJ whole genome shotgun (WGS) entry which is preliminary data.</text>
</comment>
<feature type="transmembrane region" description="Helical" evidence="6">
    <location>
        <begin position="246"/>
        <end position="264"/>
    </location>
</feature>
<feature type="transmembrane region" description="Helical" evidence="6">
    <location>
        <begin position="106"/>
        <end position="126"/>
    </location>
</feature>
<keyword evidence="2" id="KW-1003">Cell membrane</keyword>
<feature type="transmembrane region" description="Helical" evidence="6">
    <location>
        <begin position="72"/>
        <end position="94"/>
    </location>
</feature>
<proteinExistence type="predicted"/>
<reference evidence="7" key="2">
    <citation type="journal article" date="2021" name="PeerJ">
        <title>Extensive microbial diversity within the chicken gut microbiome revealed by metagenomics and culture.</title>
        <authorList>
            <person name="Gilroy R."/>
            <person name="Ravi A."/>
            <person name="Getino M."/>
            <person name="Pursley I."/>
            <person name="Horton D.L."/>
            <person name="Alikhan N.F."/>
            <person name="Baker D."/>
            <person name="Gharbi K."/>
            <person name="Hall N."/>
            <person name="Watson M."/>
            <person name="Adriaenssens E.M."/>
            <person name="Foster-Nyarko E."/>
            <person name="Jarju S."/>
            <person name="Secka A."/>
            <person name="Antonio M."/>
            <person name="Oren A."/>
            <person name="Chaudhuri R.R."/>
            <person name="La Ragione R."/>
            <person name="Hildebrand F."/>
            <person name="Pallen M.J."/>
        </authorList>
    </citation>
    <scope>NUCLEOTIDE SEQUENCE</scope>
    <source>
        <strain evidence="7">C6-149</strain>
    </source>
</reference>
<dbReference type="GO" id="GO:0005886">
    <property type="term" value="C:plasma membrane"/>
    <property type="evidence" value="ECO:0007669"/>
    <property type="project" value="UniProtKB-ARBA"/>
</dbReference>
<protein>
    <submittedName>
        <fullName evidence="7">Energy-coupling factor transporter transmembrane protein EcfT</fullName>
    </submittedName>
</protein>
<dbReference type="InterPro" id="IPR003339">
    <property type="entry name" value="ABC/ECF_trnsptr_transmembrane"/>
</dbReference>
<dbReference type="Pfam" id="PF02361">
    <property type="entry name" value="CbiQ"/>
    <property type="match status" value="1"/>
</dbReference>
<keyword evidence="3 6" id="KW-0812">Transmembrane</keyword>
<dbReference type="PANTHER" id="PTHR34857:SF2">
    <property type="entry name" value="SLL0384 PROTEIN"/>
    <property type="match status" value="1"/>
</dbReference>
<evidence type="ECO:0000256" key="4">
    <source>
        <dbReference type="ARBA" id="ARBA00022989"/>
    </source>
</evidence>
<evidence type="ECO:0000256" key="3">
    <source>
        <dbReference type="ARBA" id="ARBA00022692"/>
    </source>
</evidence>
<evidence type="ECO:0000256" key="2">
    <source>
        <dbReference type="ARBA" id="ARBA00022475"/>
    </source>
</evidence>
<keyword evidence="5 6" id="KW-0472">Membrane</keyword>
<gene>
    <name evidence="7" type="ORF">IAA89_02925</name>
</gene>
<evidence type="ECO:0000256" key="5">
    <source>
        <dbReference type="ARBA" id="ARBA00023136"/>
    </source>
</evidence>